<sequence>MKKTNIAFFGTSNKSTPILEVLHSSFNLALCVTKTNRIVGRSQEEESTAVKEWTQEKNISVFEIEKMRDSEPTLLKELVRLGIDMIIVADFSFMVPDLILKEFENRIINIHFSLLPKYRGANPVQATIINGDTKTGITFLQMVKELDAGDIV</sequence>
<evidence type="ECO:0000256" key="1">
    <source>
        <dbReference type="ARBA" id="ARBA00012261"/>
    </source>
</evidence>
<accession>A0A7C1DJ51</accession>
<proteinExistence type="predicted"/>
<evidence type="ECO:0000313" key="3">
    <source>
        <dbReference type="EMBL" id="HDQ88841.1"/>
    </source>
</evidence>
<dbReference type="Gene3D" id="3.40.50.12230">
    <property type="match status" value="1"/>
</dbReference>
<dbReference type="CDD" id="cd08646">
    <property type="entry name" value="FMT_core_Met-tRNA-FMT_N"/>
    <property type="match status" value="1"/>
</dbReference>
<comment type="caution">
    <text evidence="3">The sequence shown here is derived from an EMBL/GenBank/DDBJ whole genome shotgun (WGS) entry which is preliminary data.</text>
</comment>
<dbReference type="PANTHER" id="PTHR11138">
    <property type="entry name" value="METHIONYL-TRNA FORMYLTRANSFERASE"/>
    <property type="match status" value="1"/>
</dbReference>
<dbReference type="InterPro" id="IPR041711">
    <property type="entry name" value="Met-tRNA-FMT_N"/>
</dbReference>
<dbReference type="InterPro" id="IPR036477">
    <property type="entry name" value="Formyl_transf_N_sf"/>
</dbReference>
<dbReference type="EMBL" id="DSDM01000102">
    <property type="protein sequence ID" value="HDQ88841.1"/>
    <property type="molecule type" value="Genomic_DNA"/>
</dbReference>
<dbReference type="GO" id="GO:0005829">
    <property type="term" value="C:cytosol"/>
    <property type="evidence" value="ECO:0007669"/>
    <property type="project" value="TreeGrafter"/>
</dbReference>
<dbReference type="Pfam" id="PF00551">
    <property type="entry name" value="Formyl_trans_N"/>
    <property type="match status" value="1"/>
</dbReference>
<dbReference type="PANTHER" id="PTHR11138:SF5">
    <property type="entry name" value="METHIONYL-TRNA FORMYLTRANSFERASE, MITOCHONDRIAL"/>
    <property type="match status" value="1"/>
</dbReference>
<feature type="non-terminal residue" evidence="3">
    <location>
        <position position="152"/>
    </location>
</feature>
<dbReference type="GO" id="GO:0004479">
    <property type="term" value="F:methionyl-tRNA formyltransferase activity"/>
    <property type="evidence" value="ECO:0007669"/>
    <property type="project" value="UniProtKB-EC"/>
</dbReference>
<protein>
    <recommendedName>
        <fullName evidence="1">methionyl-tRNA formyltransferase</fullName>
        <ecNumber evidence="1">2.1.2.9</ecNumber>
    </recommendedName>
</protein>
<dbReference type="SUPFAM" id="SSF53328">
    <property type="entry name" value="Formyltransferase"/>
    <property type="match status" value="1"/>
</dbReference>
<name>A0A7C1DJ51_UNCKA</name>
<organism evidence="3">
    <name type="scientific">candidate division WWE3 bacterium</name>
    <dbReference type="NCBI Taxonomy" id="2053526"/>
    <lineage>
        <taxon>Bacteria</taxon>
        <taxon>Katanobacteria</taxon>
    </lineage>
</organism>
<dbReference type="EC" id="2.1.2.9" evidence="1"/>
<gene>
    <name evidence="3" type="ORF">ENN92_01700</name>
</gene>
<dbReference type="Proteomes" id="UP000886066">
    <property type="component" value="Unassembled WGS sequence"/>
</dbReference>
<feature type="domain" description="Formyl transferase N-terminal" evidence="2">
    <location>
        <begin position="5"/>
        <end position="152"/>
    </location>
</feature>
<evidence type="ECO:0000259" key="2">
    <source>
        <dbReference type="Pfam" id="PF00551"/>
    </source>
</evidence>
<dbReference type="AlphaFoldDB" id="A0A7C1DJ51"/>
<reference evidence="3" key="1">
    <citation type="journal article" date="2020" name="mSystems">
        <title>Genome- and Community-Level Interaction Insights into Carbon Utilization and Element Cycling Functions of Hydrothermarchaeota in Hydrothermal Sediment.</title>
        <authorList>
            <person name="Zhou Z."/>
            <person name="Liu Y."/>
            <person name="Xu W."/>
            <person name="Pan J."/>
            <person name="Luo Z.H."/>
            <person name="Li M."/>
        </authorList>
    </citation>
    <scope>NUCLEOTIDE SEQUENCE [LARGE SCALE GENOMIC DNA]</scope>
    <source>
        <strain evidence="3">SpSt-1219</strain>
    </source>
</reference>
<dbReference type="InterPro" id="IPR002376">
    <property type="entry name" value="Formyl_transf_N"/>
</dbReference>